<dbReference type="Pfam" id="PF13302">
    <property type="entry name" value="Acetyltransf_3"/>
    <property type="match status" value="1"/>
</dbReference>
<sequence>MDPLAWPLTLTGHGLVLREWDDADLEVMADLLDHPEIHENTPIPSPFDPADYLAMIRRTRAEDNRLHLAITTDGKAALGLAFLAPSRAEAGYVVGPAHRGQGLAVRTTRVLTEFGHDVLGLNELRLRINTTNEPSKGVARSAGYQLAPGEPERLERDGEVVFLEIWTHQAD</sequence>
<dbReference type="GO" id="GO:0005737">
    <property type="term" value="C:cytoplasm"/>
    <property type="evidence" value="ECO:0007669"/>
    <property type="project" value="TreeGrafter"/>
</dbReference>
<dbReference type="GO" id="GO:1990189">
    <property type="term" value="F:protein N-terminal-serine acetyltransferase activity"/>
    <property type="evidence" value="ECO:0007669"/>
    <property type="project" value="TreeGrafter"/>
</dbReference>
<dbReference type="RefSeq" id="WP_185006065.1">
    <property type="nucleotide sequence ID" value="NZ_BAAAUI010000009.1"/>
</dbReference>
<accession>A0A7W7CFM4</accession>
<evidence type="ECO:0000313" key="2">
    <source>
        <dbReference type="EMBL" id="MBB4680336.1"/>
    </source>
</evidence>
<dbReference type="AlphaFoldDB" id="A0A7W7CFM4"/>
<proteinExistence type="predicted"/>
<feature type="domain" description="N-acetyltransferase" evidence="1">
    <location>
        <begin position="15"/>
        <end position="169"/>
    </location>
</feature>
<gene>
    <name evidence="2" type="ORF">HNR67_006454</name>
</gene>
<dbReference type="SUPFAM" id="SSF55729">
    <property type="entry name" value="Acyl-CoA N-acyltransferases (Nat)"/>
    <property type="match status" value="1"/>
</dbReference>
<dbReference type="PANTHER" id="PTHR43441">
    <property type="entry name" value="RIBOSOMAL-PROTEIN-SERINE ACETYLTRANSFERASE"/>
    <property type="match status" value="1"/>
</dbReference>
<reference evidence="2 3" key="1">
    <citation type="submission" date="2020-08" db="EMBL/GenBank/DDBJ databases">
        <title>Sequencing the genomes of 1000 actinobacteria strains.</title>
        <authorList>
            <person name="Klenk H.-P."/>
        </authorList>
    </citation>
    <scope>NUCLEOTIDE SEQUENCE [LARGE SCALE GENOMIC DNA]</scope>
    <source>
        <strain evidence="2 3">DSM 44230</strain>
    </source>
</reference>
<keyword evidence="3" id="KW-1185">Reference proteome</keyword>
<name>A0A7W7CFM4_9PSEU</name>
<dbReference type="InterPro" id="IPR051908">
    <property type="entry name" value="Ribosomal_N-acetyltransferase"/>
</dbReference>
<dbReference type="Gene3D" id="3.40.630.30">
    <property type="match status" value="1"/>
</dbReference>
<dbReference type="InterPro" id="IPR016181">
    <property type="entry name" value="Acyl_CoA_acyltransferase"/>
</dbReference>
<evidence type="ECO:0000313" key="3">
    <source>
        <dbReference type="Proteomes" id="UP000533598"/>
    </source>
</evidence>
<dbReference type="EMBL" id="JACHMH010000001">
    <property type="protein sequence ID" value="MBB4680336.1"/>
    <property type="molecule type" value="Genomic_DNA"/>
</dbReference>
<organism evidence="2 3">
    <name type="scientific">Crossiella cryophila</name>
    <dbReference type="NCBI Taxonomy" id="43355"/>
    <lineage>
        <taxon>Bacteria</taxon>
        <taxon>Bacillati</taxon>
        <taxon>Actinomycetota</taxon>
        <taxon>Actinomycetes</taxon>
        <taxon>Pseudonocardiales</taxon>
        <taxon>Pseudonocardiaceae</taxon>
        <taxon>Crossiella</taxon>
    </lineage>
</organism>
<evidence type="ECO:0000259" key="1">
    <source>
        <dbReference type="PROSITE" id="PS51186"/>
    </source>
</evidence>
<keyword evidence="2" id="KW-0808">Transferase</keyword>
<dbReference type="PANTHER" id="PTHR43441:SF10">
    <property type="entry name" value="ACETYLTRANSFERASE"/>
    <property type="match status" value="1"/>
</dbReference>
<comment type="caution">
    <text evidence="2">The sequence shown here is derived from an EMBL/GenBank/DDBJ whole genome shotgun (WGS) entry which is preliminary data.</text>
</comment>
<dbReference type="InterPro" id="IPR000182">
    <property type="entry name" value="GNAT_dom"/>
</dbReference>
<dbReference type="PROSITE" id="PS51186">
    <property type="entry name" value="GNAT"/>
    <property type="match status" value="1"/>
</dbReference>
<protein>
    <submittedName>
        <fullName evidence="2">RimJ/RimL family protein N-acetyltransferase</fullName>
    </submittedName>
</protein>
<dbReference type="GO" id="GO:0008999">
    <property type="term" value="F:protein-N-terminal-alanine acetyltransferase activity"/>
    <property type="evidence" value="ECO:0007669"/>
    <property type="project" value="TreeGrafter"/>
</dbReference>
<dbReference type="Proteomes" id="UP000533598">
    <property type="component" value="Unassembled WGS sequence"/>
</dbReference>